<accession>A0A1L0ARR6</accession>
<organism evidence="1 2">
    <name type="scientific">Moritella viscosa</name>
    <dbReference type="NCBI Taxonomy" id="80854"/>
    <lineage>
        <taxon>Bacteria</taxon>
        <taxon>Pseudomonadati</taxon>
        <taxon>Pseudomonadota</taxon>
        <taxon>Gammaproteobacteria</taxon>
        <taxon>Alteromonadales</taxon>
        <taxon>Moritellaceae</taxon>
        <taxon>Moritella</taxon>
    </lineage>
</organism>
<dbReference type="EMBL" id="FPLD01000131">
    <property type="protein sequence ID" value="SGZ17838.1"/>
    <property type="molecule type" value="Genomic_DNA"/>
</dbReference>
<evidence type="ECO:0000313" key="1">
    <source>
        <dbReference type="EMBL" id="SGZ17838.1"/>
    </source>
</evidence>
<sequence length="99" mass="11768">MLLTMTVGVETLRQWMISDGLWRPHAKRKPKVYQPRYRRDCFGELIQIDGSHHDWFEGRSDKCCLIISTYDATSQIMSLRFTNAETTLDYMVITREYIM</sequence>
<dbReference type="Proteomes" id="UP000183794">
    <property type="component" value="Unassembled WGS sequence"/>
</dbReference>
<proteinExistence type="predicted"/>
<name>A0A1L0ARR6_9GAMM</name>
<dbReference type="AlphaFoldDB" id="A0A1L0ARR6"/>
<evidence type="ECO:0000313" key="2">
    <source>
        <dbReference type="Proteomes" id="UP000183794"/>
    </source>
</evidence>
<reference evidence="1 2" key="1">
    <citation type="submission" date="2016-11" db="EMBL/GenBank/DDBJ databases">
        <authorList>
            <person name="Jaros S."/>
            <person name="Januszkiewicz K."/>
            <person name="Wedrychowicz H."/>
        </authorList>
    </citation>
    <scope>NUCLEOTIDE SEQUENCE [LARGE SCALE GENOMIC DNA]</scope>
    <source>
        <strain evidence="1">NVI 5450</strain>
    </source>
</reference>
<protein>
    <submittedName>
        <fullName evidence="1">Putative integrase/transposase</fullName>
    </submittedName>
</protein>
<gene>
    <name evidence="1" type="ORF">NVI5450_4584</name>
</gene>